<evidence type="ECO:0000313" key="5">
    <source>
        <dbReference type="Proteomes" id="UP000178817"/>
    </source>
</evidence>
<dbReference type="SFLD" id="SFLDS00003">
    <property type="entry name" value="Haloacid_Dehalogenase"/>
    <property type="match status" value="1"/>
</dbReference>
<comment type="caution">
    <text evidence="4">The sequence shown here is derived from an EMBL/GenBank/DDBJ whole genome shotgun (WGS) entry which is preliminary data.</text>
</comment>
<evidence type="ECO:0008006" key="6">
    <source>
        <dbReference type="Google" id="ProtNLM"/>
    </source>
</evidence>
<dbReference type="Proteomes" id="UP000178817">
    <property type="component" value="Unassembled WGS sequence"/>
</dbReference>
<evidence type="ECO:0000256" key="2">
    <source>
        <dbReference type="ARBA" id="ARBA00022801"/>
    </source>
</evidence>
<reference evidence="4 5" key="1">
    <citation type="journal article" date="2016" name="Nat. Commun.">
        <title>Thousands of microbial genomes shed light on interconnected biogeochemical processes in an aquifer system.</title>
        <authorList>
            <person name="Anantharaman K."/>
            <person name="Brown C.T."/>
            <person name="Hug L.A."/>
            <person name="Sharon I."/>
            <person name="Castelle C.J."/>
            <person name="Probst A.J."/>
            <person name="Thomas B.C."/>
            <person name="Singh A."/>
            <person name="Wilkins M.J."/>
            <person name="Karaoz U."/>
            <person name="Brodie E.L."/>
            <person name="Williams K.H."/>
            <person name="Hubbard S.S."/>
            <person name="Banfield J.F."/>
        </authorList>
    </citation>
    <scope>NUCLEOTIDE SEQUENCE [LARGE SCALE GENOMIC DNA]</scope>
</reference>
<dbReference type="PRINTS" id="PR00413">
    <property type="entry name" value="HADHALOGNASE"/>
</dbReference>
<dbReference type="STRING" id="1802726.A3B07_02530"/>
<dbReference type="NCBIfam" id="TIGR01549">
    <property type="entry name" value="HAD-SF-IA-v1"/>
    <property type="match status" value="1"/>
</dbReference>
<dbReference type="EMBL" id="MHUV01000006">
    <property type="protein sequence ID" value="OHA82476.1"/>
    <property type="molecule type" value="Genomic_DNA"/>
</dbReference>
<dbReference type="AlphaFoldDB" id="A0A1G2SBS5"/>
<sequence length="222" mass="26011">MRSPHEFFSTIKVVAFDFDQTLVDEQSLVRHRWQKTLENFSHMHPDLQKTFFSIFEAKGYKYKNHLDDTFCVLGLPEDYKDSLISSFRKEQGDKEYVNEYSREVIKLLKQKGFRIGIITDGLKSYQEQRIVRAGFSELCDFIYYGDEHQKPDPAFFNMCIKEEGILPHELLYVGDHLIKDIEGALAVGSIACYIGNEQSVPLPLEVLSFTTMQHFYQWLEQK</sequence>
<organism evidence="4 5">
    <name type="scientific">Candidatus Yonathbacteria bacterium RIFCSPLOWO2_01_FULL_43_27</name>
    <dbReference type="NCBI Taxonomy" id="1802726"/>
    <lineage>
        <taxon>Bacteria</taxon>
        <taxon>Candidatus Yonathiibacteriota</taxon>
    </lineage>
</organism>
<dbReference type="Pfam" id="PF13419">
    <property type="entry name" value="HAD_2"/>
    <property type="match status" value="1"/>
</dbReference>
<gene>
    <name evidence="4" type="ORF">A3B07_02530</name>
</gene>
<dbReference type="GO" id="GO:0016787">
    <property type="term" value="F:hydrolase activity"/>
    <property type="evidence" value="ECO:0007669"/>
    <property type="project" value="UniProtKB-KW"/>
</dbReference>
<dbReference type="InterPro" id="IPR006439">
    <property type="entry name" value="HAD-SF_hydro_IA"/>
</dbReference>
<evidence type="ECO:0000313" key="4">
    <source>
        <dbReference type="EMBL" id="OHA82476.1"/>
    </source>
</evidence>
<keyword evidence="2" id="KW-0378">Hydrolase</keyword>
<dbReference type="InterPro" id="IPR036412">
    <property type="entry name" value="HAD-like_sf"/>
</dbReference>
<proteinExistence type="predicted"/>
<evidence type="ECO:0000256" key="3">
    <source>
        <dbReference type="ARBA" id="ARBA00022842"/>
    </source>
</evidence>
<dbReference type="PANTHER" id="PTHR46470">
    <property type="entry name" value="N-ACYLNEURAMINATE-9-PHOSPHATASE"/>
    <property type="match status" value="1"/>
</dbReference>
<protein>
    <recommendedName>
        <fullName evidence="6">HAD family hydrolase</fullName>
    </recommendedName>
</protein>
<dbReference type="Gene3D" id="3.40.50.1000">
    <property type="entry name" value="HAD superfamily/HAD-like"/>
    <property type="match status" value="1"/>
</dbReference>
<dbReference type="InterPro" id="IPR023214">
    <property type="entry name" value="HAD_sf"/>
</dbReference>
<dbReference type="InterPro" id="IPR041492">
    <property type="entry name" value="HAD_2"/>
</dbReference>
<comment type="cofactor">
    <cofactor evidence="1">
        <name>Mg(2+)</name>
        <dbReference type="ChEBI" id="CHEBI:18420"/>
    </cofactor>
</comment>
<keyword evidence="3" id="KW-0460">Magnesium</keyword>
<dbReference type="SFLD" id="SFLDG01129">
    <property type="entry name" value="C1.5:_HAD__Beta-PGM__Phosphata"/>
    <property type="match status" value="1"/>
</dbReference>
<dbReference type="InterPro" id="IPR051400">
    <property type="entry name" value="HAD-like_hydrolase"/>
</dbReference>
<accession>A0A1G2SBS5</accession>
<evidence type="ECO:0000256" key="1">
    <source>
        <dbReference type="ARBA" id="ARBA00001946"/>
    </source>
</evidence>
<dbReference type="SUPFAM" id="SSF56784">
    <property type="entry name" value="HAD-like"/>
    <property type="match status" value="1"/>
</dbReference>
<dbReference type="GO" id="GO:0044281">
    <property type="term" value="P:small molecule metabolic process"/>
    <property type="evidence" value="ECO:0007669"/>
    <property type="project" value="UniProtKB-ARBA"/>
</dbReference>
<dbReference type="Gene3D" id="1.10.150.520">
    <property type="match status" value="1"/>
</dbReference>
<name>A0A1G2SBS5_9BACT</name>